<accession>A0ABS0MYW4</accession>
<sequence length="373" mass="41567">MKIQTYFEGVGDEIRHRWPALLEALAAKQILPLLQKHGANDTVLHATLEKRKRGEKSFTVNLHMHLTGKKIVTAHAEGKDVDMASQNAMKVLFRESKKHFDRLRHQHEYKRHSRRERLRALKAQLDALPSATIEAAQKGIEPLKARLETVARRELAYLRAVGDLPADYPTLADVVDQAIAETKVAWQLGKTQDAVYRQLIKNLFKVIDREVAASRQFGESVSLDVPVPADAEDQAEAMVEEEIYEYYQPDDSLRLADILPAGDETAASLESETATDAEKVVQEAISEAACLTDMLKVLPVSWRRALLLAELDGITPSVIAEVLDAAEDSVQLWIEQATAFVIARLADAGITVADRAHPLQLLRLDQIHSTGDK</sequence>
<comment type="caution">
    <text evidence="1">The sequence shown here is derived from an EMBL/GenBank/DDBJ whole genome shotgun (WGS) entry which is preliminary data.</text>
</comment>
<dbReference type="InterPro" id="IPR013324">
    <property type="entry name" value="RNA_pol_sigma_r3/r4-like"/>
</dbReference>
<protein>
    <submittedName>
        <fullName evidence="1">Uncharacterized protein</fullName>
    </submittedName>
</protein>
<dbReference type="Proteomes" id="UP000638986">
    <property type="component" value="Unassembled WGS sequence"/>
</dbReference>
<dbReference type="Gene3D" id="3.30.160.100">
    <property type="entry name" value="Ribosome hibernation promotion factor-like"/>
    <property type="match status" value="1"/>
</dbReference>
<reference evidence="1 2" key="1">
    <citation type="submission" date="2020-11" db="EMBL/GenBank/DDBJ databases">
        <title>Enhanced detection system for hospital associated transmission using whole genome sequencing surveillance.</title>
        <authorList>
            <person name="Harrison L.H."/>
            <person name="Van Tyne D."/>
            <person name="Marsh J.W."/>
            <person name="Griffith M.P."/>
            <person name="Snyder D.J."/>
            <person name="Cooper V.S."/>
            <person name="Mustapha M."/>
        </authorList>
    </citation>
    <scope>NUCLEOTIDE SEQUENCE [LARGE SCALE GENOMIC DNA]</scope>
    <source>
        <strain evidence="1 2">PSB00013</strain>
    </source>
</reference>
<evidence type="ECO:0000313" key="1">
    <source>
        <dbReference type="EMBL" id="MBH3441906.1"/>
    </source>
</evidence>
<dbReference type="RefSeq" id="WP_010799506.1">
    <property type="nucleotide sequence ID" value="NZ_JAAMQY010000019.1"/>
</dbReference>
<dbReference type="InterPro" id="IPR036567">
    <property type="entry name" value="RHF-like"/>
</dbReference>
<gene>
    <name evidence="1" type="ORF">I5Q09_24860</name>
</gene>
<organism evidence="1 2">
    <name type="scientific">Pseudomonas luteola</name>
    <dbReference type="NCBI Taxonomy" id="47886"/>
    <lineage>
        <taxon>Bacteria</taxon>
        <taxon>Pseudomonadati</taxon>
        <taxon>Pseudomonadota</taxon>
        <taxon>Gammaproteobacteria</taxon>
        <taxon>Pseudomonadales</taxon>
        <taxon>Pseudomonadaceae</taxon>
        <taxon>Pseudomonas</taxon>
    </lineage>
</organism>
<evidence type="ECO:0000313" key="2">
    <source>
        <dbReference type="Proteomes" id="UP000638986"/>
    </source>
</evidence>
<name>A0ABS0MYW4_PSELU</name>
<dbReference type="SUPFAM" id="SSF88659">
    <property type="entry name" value="Sigma3 and sigma4 domains of RNA polymerase sigma factors"/>
    <property type="match status" value="1"/>
</dbReference>
<proteinExistence type="predicted"/>
<dbReference type="EMBL" id="JADTXM010000033">
    <property type="protein sequence ID" value="MBH3441906.1"/>
    <property type="molecule type" value="Genomic_DNA"/>
</dbReference>